<sequence>MNSNPGFDRGFSCRKPVGQNGVLTPMALKCPDFYGIQLMSHLGSTTSYPHGAPRSRSYFTSPNTLLRMNEISKLRKNTFSVSTSGVRQHTKISPPLHNLKVAHYMRHPQLRAGSSKRNSQASGPRGTAFVGRSPRKTSNSSISASFKGSSPKHALSYRDAIRSWHVRTLPWRGPGRGPVEVPTHLRIDTSTRLSPGIGAFRGNCHLSSERDGRST</sequence>
<name>A0A2I0L155_PUNGR</name>
<organism evidence="2 3">
    <name type="scientific">Punica granatum</name>
    <name type="common">Pomegranate</name>
    <dbReference type="NCBI Taxonomy" id="22663"/>
    <lineage>
        <taxon>Eukaryota</taxon>
        <taxon>Viridiplantae</taxon>
        <taxon>Streptophyta</taxon>
        <taxon>Embryophyta</taxon>
        <taxon>Tracheophyta</taxon>
        <taxon>Spermatophyta</taxon>
        <taxon>Magnoliopsida</taxon>
        <taxon>eudicotyledons</taxon>
        <taxon>Gunneridae</taxon>
        <taxon>Pentapetalae</taxon>
        <taxon>rosids</taxon>
        <taxon>malvids</taxon>
        <taxon>Myrtales</taxon>
        <taxon>Lythraceae</taxon>
        <taxon>Punica</taxon>
    </lineage>
</organism>
<proteinExistence type="predicted"/>
<reference evidence="2 3" key="1">
    <citation type="submission" date="2017-11" db="EMBL/GenBank/DDBJ databases">
        <title>De-novo sequencing of pomegranate (Punica granatum L.) genome.</title>
        <authorList>
            <person name="Akparov Z."/>
            <person name="Amiraslanov A."/>
            <person name="Hajiyeva S."/>
            <person name="Abbasov M."/>
            <person name="Kaur K."/>
            <person name="Hamwieh A."/>
            <person name="Solovyev V."/>
            <person name="Salamov A."/>
            <person name="Braich B."/>
            <person name="Kosarev P."/>
            <person name="Mahmoud A."/>
            <person name="Hajiyev E."/>
            <person name="Babayeva S."/>
            <person name="Izzatullayeva V."/>
            <person name="Mammadov A."/>
            <person name="Mammadov A."/>
            <person name="Sharifova S."/>
            <person name="Ojaghi J."/>
            <person name="Eynullazada K."/>
            <person name="Bayramov B."/>
            <person name="Abdulazimova A."/>
            <person name="Shahmuradov I."/>
        </authorList>
    </citation>
    <scope>NUCLEOTIDE SEQUENCE [LARGE SCALE GENOMIC DNA]</scope>
    <source>
        <strain evidence="3">cv. AG2017</strain>
        <tissue evidence="2">Leaf</tissue>
    </source>
</reference>
<gene>
    <name evidence="2" type="ORF">CRG98_005130</name>
</gene>
<evidence type="ECO:0000256" key="1">
    <source>
        <dbReference type="SAM" id="MobiDB-lite"/>
    </source>
</evidence>
<dbReference type="EMBL" id="PGOL01000205">
    <property type="protein sequence ID" value="PKI74448.1"/>
    <property type="molecule type" value="Genomic_DNA"/>
</dbReference>
<feature type="compositionally biased region" description="Polar residues" evidence="1">
    <location>
        <begin position="136"/>
        <end position="148"/>
    </location>
</feature>
<dbReference type="Proteomes" id="UP000233551">
    <property type="component" value="Unassembled WGS sequence"/>
</dbReference>
<accession>A0A2I0L155</accession>
<protein>
    <submittedName>
        <fullName evidence="2">Uncharacterized protein</fullName>
    </submittedName>
</protein>
<comment type="caution">
    <text evidence="2">The sequence shown here is derived from an EMBL/GenBank/DDBJ whole genome shotgun (WGS) entry which is preliminary data.</text>
</comment>
<dbReference type="AlphaFoldDB" id="A0A2I0L155"/>
<evidence type="ECO:0000313" key="3">
    <source>
        <dbReference type="Proteomes" id="UP000233551"/>
    </source>
</evidence>
<feature type="region of interest" description="Disordered" evidence="1">
    <location>
        <begin position="111"/>
        <end position="151"/>
    </location>
</feature>
<keyword evidence="3" id="KW-1185">Reference proteome</keyword>
<evidence type="ECO:0000313" key="2">
    <source>
        <dbReference type="EMBL" id="PKI74448.1"/>
    </source>
</evidence>